<protein>
    <recommendedName>
        <fullName evidence="3">F-box domain-containing protein</fullName>
    </recommendedName>
</protein>
<evidence type="ECO:0000313" key="1">
    <source>
        <dbReference type="EMBL" id="OJT04932.1"/>
    </source>
</evidence>
<gene>
    <name evidence="1" type="ORF">TRAPUB_4274</name>
</gene>
<dbReference type="AlphaFoldDB" id="A0A1M2VBG7"/>
<dbReference type="OMA" id="PWPRITT"/>
<dbReference type="STRING" id="154538.A0A1M2VBG7"/>
<reference evidence="1 2" key="1">
    <citation type="submission" date="2016-10" db="EMBL/GenBank/DDBJ databases">
        <title>Genome sequence of the basidiomycete white-rot fungus Trametes pubescens.</title>
        <authorList>
            <person name="Makela M.R."/>
            <person name="Granchi Z."/>
            <person name="Peng M."/>
            <person name="De Vries R.P."/>
            <person name="Grigoriev I."/>
            <person name="Riley R."/>
            <person name="Hilden K."/>
        </authorList>
    </citation>
    <scope>NUCLEOTIDE SEQUENCE [LARGE SCALE GENOMIC DNA]</scope>
    <source>
        <strain evidence="1 2">FBCC735</strain>
    </source>
</reference>
<organism evidence="1 2">
    <name type="scientific">Trametes pubescens</name>
    <name type="common">White-rot fungus</name>
    <dbReference type="NCBI Taxonomy" id="154538"/>
    <lineage>
        <taxon>Eukaryota</taxon>
        <taxon>Fungi</taxon>
        <taxon>Dikarya</taxon>
        <taxon>Basidiomycota</taxon>
        <taxon>Agaricomycotina</taxon>
        <taxon>Agaricomycetes</taxon>
        <taxon>Polyporales</taxon>
        <taxon>Polyporaceae</taxon>
        <taxon>Trametes</taxon>
    </lineage>
</organism>
<dbReference type="SUPFAM" id="SSF52047">
    <property type="entry name" value="RNI-like"/>
    <property type="match status" value="1"/>
</dbReference>
<comment type="caution">
    <text evidence="1">The sequence shown here is derived from an EMBL/GenBank/DDBJ whole genome shotgun (WGS) entry which is preliminary data.</text>
</comment>
<name>A0A1M2VBG7_TRAPU</name>
<proteinExistence type="predicted"/>
<dbReference type="EMBL" id="MNAD01001502">
    <property type="protein sequence ID" value="OJT04932.1"/>
    <property type="molecule type" value="Genomic_DNA"/>
</dbReference>
<dbReference type="Proteomes" id="UP000184267">
    <property type="component" value="Unassembled WGS sequence"/>
</dbReference>
<evidence type="ECO:0008006" key="3">
    <source>
        <dbReference type="Google" id="ProtNLM"/>
    </source>
</evidence>
<keyword evidence="2" id="KW-1185">Reference proteome</keyword>
<evidence type="ECO:0000313" key="2">
    <source>
        <dbReference type="Proteomes" id="UP000184267"/>
    </source>
</evidence>
<sequence>MAFIPDAVIPPFMNQTLPVWHVDLYDTTMIIPISQTCRRLRNVAVGCPSLWTSVADCPRALSQALVQRSQTLPLNAFLPIGNPEDYDLAAIAEDLPIRLQELHVGQLPDVNFENVLHRIFSNPLPMLQSLSVKFPSGAHLFTQDGSCSFALCPPREWVPKLRRLCLYSCDLVSDSIMSSLTHLALDDIHIHDIHVRIKSILSVCSALQSLHLDDVTDCDYPDDSPSRFSLPTPTALPECRSLRRVSLRRLDNYLVSFVCSLVLADQPGLVLQLLETWLHRSGRRRPSYPPFPHGISRFAIGLYPLNPNGPIYRFQWAITACGAQHTLRAAANVLMDVAGPLLQDATLLADVRELWLADISTHTSVAPPPRQVALLNAIMAAMPRLDTVVLANHFHASWTHSGRPSLFLLPDARSPIPWPRITTLRIVYGAGPRLWEEGESHGGFRRAVHPLDLTGILDELASGAYDYLEHLVIEVPHGVYVDDGDFARLRGYFETARIAVVDEMPAMALPDYCVEPAAWPRHVDEPWPYRIW</sequence>
<accession>A0A1M2VBG7</accession>
<dbReference type="InterPro" id="IPR032675">
    <property type="entry name" value="LRR_dom_sf"/>
</dbReference>
<dbReference type="Gene3D" id="3.80.10.10">
    <property type="entry name" value="Ribonuclease Inhibitor"/>
    <property type="match status" value="1"/>
</dbReference>
<dbReference type="OrthoDB" id="2743765at2759"/>